<feature type="region of interest" description="Disordered" evidence="1">
    <location>
        <begin position="58"/>
        <end position="80"/>
    </location>
</feature>
<dbReference type="RefSeq" id="WP_219761613.1">
    <property type="nucleotide sequence ID" value="NZ_JAHYBZ010000001.1"/>
</dbReference>
<dbReference type="Proteomes" id="UP001196565">
    <property type="component" value="Unassembled WGS sequence"/>
</dbReference>
<protein>
    <submittedName>
        <fullName evidence="2">Uncharacterized protein</fullName>
    </submittedName>
</protein>
<sequence>MSGASSPPPGRKARGPLSAATRRRLLADLLARAEGGDVAAAEALIRLGATAEAACPDLPRVTPASGQPVRRGGGVSATPERAALRDEVEAATLSETQRIGGTVPNKLALANRFLGRGASPATLYRWVDAAVKSGTPGRHLEHHVQRGGTTPEGRRRSALVTAEQLEAAARRIRASLLASEPEVPC</sequence>
<proteinExistence type="predicted"/>
<evidence type="ECO:0000313" key="2">
    <source>
        <dbReference type="EMBL" id="MBW6397030.1"/>
    </source>
</evidence>
<accession>A0ABS7A456</accession>
<name>A0ABS7A456_9PROT</name>
<dbReference type="EMBL" id="JAHYBZ010000001">
    <property type="protein sequence ID" value="MBW6397030.1"/>
    <property type="molecule type" value="Genomic_DNA"/>
</dbReference>
<evidence type="ECO:0000256" key="1">
    <source>
        <dbReference type="SAM" id="MobiDB-lite"/>
    </source>
</evidence>
<gene>
    <name evidence="2" type="ORF">KPL78_04180</name>
</gene>
<evidence type="ECO:0000313" key="3">
    <source>
        <dbReference type="Proteomes" id="UP001196565"/>
    </source>
</evidence>
<reference evidence="2 3" key="1">
    <citation type="submission" date="2021-07" db="EMBL/GenBank/DDBJ databases">
        <authorList>
            <person name="So Y."/>
        </authorList>
    </citation>
    <scope>NUCLEOTIDE SEQUENCE [LARGE SCALE GENOMIC DNA]</scope>
    <source>
        <strain evidence="2 3">HJA6</strain>
    </source>
</reference>
<organism evidence="2 3">
    <name type="scientific">Roseomonas alba</name>
    <dbReference type="NCBI Taxonomy" id="2846776"/>
    <lineage>
        <taxon>Bacteria</taxon>
        <taxon>Pseudomonadati</taxon>
        <taxon>Pseudomonadota</taxon>
        <taxon>Alphaproteobacteria</taxon>
        <taxon>Acetobacterales</taxon>
        <taxon>Roseomonadaceae</taxon>
        <taxon>Roseomonas</taxon>
    </lineage>
</organism>
<keyword evidence="3" id="KW-1185">Reference proteome</keyword>
<comment type="caution">
    <text evidence="2">The sequence shown here is derived from an EMBL/GenBank/DDBJ whole genome shotgun (WGS) entry which is preliminary data.</text>
</comment>
<feature type="region of interest" description="Disordered" evidence="1">
    <location>
        <begin position="137"/>
        <end position="156"/>
    </location>
</feature>